<keyword evidence="4" id="KW-1185">Reference proteome</keyword>
<feature type="region of interest" description="Disordered" evidence="1">
    <location>
        <begin position="22"/>
        <end position="308"/>
    </location>
</feature>
<proteinExistence type="predicted"/>
<dbReference type="Gene3D" id="3.10.590.10">
    <property type="entry name" value="ph1033 like domains"/>
    <property type="match status" value="1"/>
</dbReference>
<feature type="compositionally biased region" description="Basic and acidic residues" evidence="1">
    <location>
        <begin position="159"/>
        <end position="170"/>
    </location>
</feature>
<feature type="domain" description="YTH" evidence="2">
    <location>
        <begin position="539"/>
        <end position="673"/>
    </location>
</feature>
<reference evidence="3" key="1">
    <citation type="journal article" date="2023" name="Mol. Phylogenet. Evol.">
        <title>Genome-scale phylogeny and comparative genomics of the fungal order Sordariales.</title>
        <authorList>
            <person name="Hensen N."/>
            <person name="Bonometti L."/>
            <person name="Westerberg I."/>
            <person name="Brannstrom I.O."/>
            <person name="Guillou S."/>
            <person name="Cros-Aarteil S."/>
            <person name="Calhoun S."/>
            <person name="Haridas S."/>
            <person name="Kuo A."/>
            <person name="Mondo S."/>
            <person name="Pangilinan J."/>
            <person name="Riley R."/>
            <person name="LaButti K."/>
            <person name="Andreopoulos B."/>
            <person name="Lipzen A."/>
            <person name="Chen C."/>
            <person name="Yan M."/>
            <person name="Daum C."/>
            <person name="Ng V."/>
            <person name="Clum A."/>
            <person name="Steindorff A."/>
            <person name="Ohm R.A."/>
            <person name="Martin F."/>
            <person name="Silar P."/>
            <person name="Natvig D.O."/>
            <person name="Lalanne C."/>
            <person name="Gautier V."/>
            <person name="Ament-Velasquez S.L."/>
            <person name="Kruys A."/>
            <person name="Hutchinson M.I."/>
            <person name="Powell A.J."/>
            <person name="Barry K."/>
            <person name="Miller A.N."/>
            <person name="Grigoriev I.V."/>
            <person name="Debuchy R."/>
            <person name="Gladieux P."/>
            <person name="Hiltunen Thoren M."/>
            <person name="Johannesson H."/>
        </authorList>
    </citation>
    <scope>NUCLEOTIDE SEQUENCE</scope>
    <source>
        <strain evidence="3">CBS 532.94</strain>
    </source>
</reference>
<feature type="compositionally biased region" description="Basic and acidic residues" evidence="1">
    <location>
        <begin position="508"/>
        <end position="517"/>
    </location>
</feature>
<evidence type="ECO:0000313" key="3">
    <source>
        <dbReference type="EMBL" id="KAK4241794.1"/>
    </source>
</evidence>
<feature type="compositionally biased region" description="Basic and acidic residues" evidence="1">
    <location>
        <begin position="217"/>
        <end position="228"/>
    </location>
</feature>
<dbReference type="CDD" id="cd21134">
    <property type="entry name" value="YTH"/>
    <property type="match status" value="1"/>
</dbReference>
<dbReference type="PANTHER" id="PTHR12357:SF3">
    <property type="entry name" value="YTH DOMAIN-CONTAINING PROTEIN 1"/>
    <property type="match status" value="1"/>
</dbReference>
<organism evidence="3 4">
    <name type="scientific">Achaetomium macrosporum</name>
    <dbReference type="NCBI Taxonomy" id="79813"/>
    <lineage>
        <taxon>Eukaryota</taxon>
        <taxon>Fungi</taxon>
        <taxon>Dikarya</taxon>
        <taxon>Ascomycota</taxon>
        <taxon>Pezizomycotina</taxon>
        <taxon>Sordariomycetes</taxon>
        <taxon>Sordariomycetidae</taxon>
        <taxon>Sordariales</taxon>
        <taxon>Chaetomiaceae</taxon>
        <taxon>Achaetomium</taxon>
    </lineage>
</organism>
<dbReference type="InterPro" id="IPR007275">
    <property type="entry name" value="YTH_domain"/>
</dbReference>
<dbReference type="GO" id="GO:1990247">
    <property type="term" value="F:N6-methyladenosine-containing RNA reader activity"/>
    <property type="evidence" value="ECO:0007669"/>
    <property type="project" value="TreeGrafter"/>
</dbReference>
<reference evidence="3" key="2">
    <citation type="submission" date="2023-05" db="EMBL/GenBank/DDBJ databases">
        <authorList>
            <consortium name="Lawrence Berkeley National Laboratory"/>
            <person name="Steindorff A."/>
            <person name="Hensen N."/>
            <person name="Bonometti L."/>
            <person name="Westerberg I."/>
            <person name="Brannstrom I.O."/>
            <person name="Guillou S."/>
            <person name="Cros-Aarteil S."/>
            <person name="Calhoun S."/>
            <person name="Haridas S."/>
            <person name="Kuo A."/>
            <person name="Mondo S."/>
            <person name="Pangilinan J."/>
            <person name="Riley R."/>
            <person name="Labutti K."/>
            <person name="Andreopoulos B."/>
            <person name="Lipzen A."/>
            <person name="Chen C."/>
            <person name="Yanf M."/>
            <person name="Daum C."/>
            <person name="Ng V."/>
            <person name="Clum A."/>
            <person name="Ohm R."/>
            <person name="Martin F."/>
            <person name="Silar P."/>
            <person name="Natvig D."/>
            <person name="Lalanne C."/>
            <person name="Gautier V."/>
            <person name="Ament-Velasquez S.L."/>
            <person name="Kruys A."/>
            <person name="Hutchinson M.I."/>
            <person name="Powell A.J."/>
            <person name="Barry K."/>
            <person name="Miller A.N."/>
            <person name="Grigoriev I.V."/>
            <person name="Debuchy R."/>
            <person name="Gladieux P."/>
            <person name="Thoren M.H."/>
            <person name="Johannesson H."/>
        </authorList>
    </citation>
    <scope>NUCLEOTIDE SEQUENCE</scope>
    <source>
        <strain evidence="3">CBS 532.94</strain>
    </source>
</reference>
<evidence type="ECO:0000313" key="4">
    <source>
        <dbReference type="Proteomes" id="UP001303760"/>
    </source>
</evidence>
<feature type="compositionally biased region" description="Basic and acidic residues" evidence="1">
    <location>
        <begin position="284"/>
        <end position="302"/>
    </location>
</feature>
<feature type="region of interest" description="Disordered" evidence="1">
    <location>
        <begin position="379"/>
        <end position="531"/>
    </location>
</feature>
<sequence>MSGTSQTTRIGLDARAAELKEKLLRSRGQSQPRANSVQASPNAAKSGINVAVVTPGPLNKSEPGAPAPDQAKPAQSVPHTDPQPPASTSSPHDASEIRDLISSLFAEIPDADNDGPSPSNNAQKVAKEQMPEEGEGTTSESPLATPASRTSDPQSAAACDRRRGSTRADTDPAPVRKSPEKREVTRSEGAELKRTDPKSPLATPVSRSSDARSTATFDRRRESTRTEPDPTPVRQSAQDPPRRDRGSKSHTAASRSVIQGADSAEAPTTGRNSTGISQAVTGDKNLDQGRSKRPEASRRVDEPALSDEAFTRLLNKVPDLKDWLEMTHYHDVETRTRKLDRFRRAKVLAAEKRRIEEEERKLMEEEALEMGLPPSSVVQLTGVAKNTPVAPDSDTNNSLPTPVALYQDPPHARPDKRAREENSPPDVRQAKVPRSGAPPGSSSDIDSRTRHPSPPGKAMQPPRSPGRGSPPSRLPRPPSPGRHEYRRPREPSPYRQARPGPRPGTDNHGSHEDYPQRHDRRGSYRTYPVPVDLGRKGDTRYFIVKSFTEENVRRCMEDGLWTTQVQNEAIFAEAFKKCKNVILFFSVNKSRAFQGYARMASAPSPDTPSPKWVKGLNWDTSHPFRVQWLSKTSVEFFRIGHLKNSYNEGMSVLVGKDGQEIEEQCGADLLREMEAIALRQGEGDREDGYQSRRASGSWGNGRGRYSEGYGYGYKG</sequence>
<feature type="compositionally biased region" description="Polar residues" evidence="1">
    <location>
        <begin position="27"/>
        <end position="43"/>
    </location>
</feature>
<dbReference type="GO" id="GO:0000381">
    <property type="term" value="P:regulation of alternative mRNA splicing, via spliceosome"/>
    <property type="evidence" value="ECO:0007669"/>
    <property type="project" value="TreeGrafter"/>
</dbReference>
<dbReference type="PANTHER" id="PTHR12357">
    <property type="entry name" value="YTH YT521-B HOMOLOGY DOMAIN-CONTAINING"/>
    <property type="match status" value="1"/>
</dbReference>
<feature type="compositionally biased region" description="Basic and acidic residues" evidence="1">
    <location>
        <begin position="481"/>
        <end position="492"/>
    </location>
</feature>
<accession>A0AAN7CGS2</accession>
<dbReference type="PROSITE" id="PS50882">
    <property type="entry name" value="YTH"/>
    <property type="match status" value="1"/>
</dbReference>
<name>A0AAN7CGS2_9PEZI</name>
<feature type="compositionally biased region" description="Basic and acidic residues" evidence="1">
    <location>
        <begin position="410"/>
        <end position="422"/>
    </location>
</feature>
<feature type="compositionally biased region" description="Basic and acidic residues" evidence="1">
    <location>
        <begin position="177"/>
        <end position="197"/>
    </location>
</feature>
<comment type="caution">
    <text evidence="3">The sequence shown here is derived from an EMBL/GenBank/DDBJ whole genome shotgun (WGS) entry which is preliminary data.</text>
</comment>
<dbReference type="EMBL" id="MU860017">
    <property type="protein sequence ID" value="KAK4241794.1"/>
    <property type="molecule type" value="Genomic_DNA"/>
</dbReference>
<evidence type="ECO:0000256" key="1">
    <source>
        <dbReference type="SAM" id="MobiDB-lite"/>
    </source>
</evidence>
<dbReference type="GO" id="GO:0003729">
    <property type="term" value="F:mRNA binding"/>
    <property type="evidence" value="ECO:0007669"/>
    <property type="project" value="TreeGrafter"/>
</dbReference>
<dbReference type="GO" id="GO:0005654">
    <property type="term" value="C:nucleoplasm"/>
    <property type="evidence" value="ECO:0007669"/>
    <property type="project" value="TreeGrafter"/>
</dbReference>
<dbReference type="Pfam" id="PF04146">
    <property type="entry name" value="YTH"/>
    <property type="match status" value="1"/>
</dbReference>
<gene>
    <name evidence="3" type="ORF">C8A03DRAFT_12014</name>
</gene>
<dbReference type="GO" id="GO:0000398">
    <property type="term" value="P:mRNA splicing, via spliceosome"/>
    <property type="evidence" value="ECO:0007669"/>
    <property type="project" value="TreeGrafter"/>
</dbReference>
<feature type="compositionally biased region" description="Polar residues" evidence="1">
    <location>
        <begin position="269"/>
        <end position="280"/>
    </location>
</feature>
<feature type="compositionally biased region" description="Polar residues" evidence="1">
    <location>
        <begin position="136"/>
        <end position="154"/>
    </location>
</feature>
<feature type="region of interest" description="Disordered" evidence="1">
    <location>
        <begin position="681"/>
        <end position="715"/>
    </location>
</feature>
<evidence type="ECO:0000259" key="2">
    <source>
        <dbReference type="PROSITE" id="PS50882"/>
    </source>
</evidence>
<dbReference type="InterPro" id="IPR045168">
    <property type="entry name" value="YTH_prot"/>
</dbReference>
<protein>
    <submittedName>
        <fullName evidence="3">YT521-B-like domain-containing protein</fullName>
    </submittedName>
</protein>
<feature type="compositionally biased region" description="Polar residues" evidence="1">
    <location>
        <begin position="205"/>
        <end position="216"/>
    </location>
</feature>
<feature type="compositionally biased region" description="Basic and acidic residues" evidence="1">
    <location>
        <begin position="681"/>
        <end position="690"/>
    </location>
</feature>
<dbReference type="Proteomes" id="UP001303760">
    <property type="component" value="Unassembled WGS sequence"/>
</dbReference>
<dbReference type="AlphaFoldDB" id="A0AAN7CGS2"/>